<proteinExistence type="predicted"/>
<comment type="subcellular location">
    <subcellularLocation>
        <location evidence="1">Membrane</location>
        <topology evidence="1">Multi-pass membrane protein</topology>
    </subcellularLocation>
</comment>
<keyword evidence="3 5" id="KW-1133">Transmembrane helix</keyword>
<evidence type="ECO:0000313" key="8">
    <source>
        <dbReference type="Proteomes" id="UP000310477"/>
    </source>
</evidence>
<feature type="transmembrane region" description="Helical" evidence="5">
    <location>
        <begin position="125"/>
        <end position="142"/>
    </location>
</feature>
<comment type="caution">
    <text evidence="7">The sequence shown here is derived from an EMBL/GenBank/DDBJ whole genome shotgun (WGS) entry which is preliminary data.</text>
</comment>
<gene>
    <name evidence="7" type="ORF">FA045_11325</name>
</gene>
<keyword evidence="8" id="KW-1185">Reference proteome</keyword>
<evidence type="ECO:0000313" key="7">
    <source>
        <dbReference type="EMBL" id="TKC00024.1"/>
    </source>
</evidence>
<dbReference type="Proteomes" id="UP000310477">
    <property type="component" value="Unassembled WGS sequence"/>
</dbReference>
<organism evidence="7 8">
    <name type="scientific">Pedobacter cryotolerans</name>
    <dbReference type="NCBI Taxonomy" id="2571270"/>
    <lineage>
        <taxon>Bacteria</taxon>
        <taxon>Pseudomonadati</taxon>
        <taxon>Bacteroidota</taxon>
        <taxon>Sphingobacteriia</taxon>
        <taxon>Sphingobacteriales</taxon>
        <taxon>Sphingobacteriaceae</taxon>
        <taxon>Pedobacter</taxon>
    </lineage>
</organism>
<dbReference type="AlphaFoldDB" id="A0A4U1C3T9"/>
<evidence type="ECO:0000256" key="3">
    <source>
        <dbReference type="ARBA" id="ARBA00022989"/>
    </source>
</evidence>
<reference evidence="7 8" key="1">
    <citation type="submission" date="2019-04" db="EMBL/GenBank/DDBJ databases">
        <title>Pedobacter sp. AR-2-6 sp. nov., isolated from Arctic soil.</title>
        <authorList>
            <person name="Dahal R.H."/>
            <person name="Kim D.-U."/>
        </authorList>
    </citation>
    <scope>NUCLEOTIDE SEQUENCE [LARGE SCALE GENOMIC DNA]</scope>
    <source>
        <strain evidence="7 8">AR-2-6</strain>
    </source>
</reference>
<dbReference type="GO" id="GO:0030416">
    <property type="term" value="P:methylamine metabolic process"/>
    <property type="evidence" value="ECO:0007669"/>
    <property type="project" value="InterPro"/>
</dbReference>
<evidence type="ECO:0000256" key="4">
    <source>
        <dbReference type="ARBA" id="ARBA00023136"/>
    </source>
</evidence>
<sequence>MENKVVLKTGLRKSRLMIDIVCFAYFILFIYAASSKLLDYEKSKLQMLKSPIITDYAFFLVWLVPVLEIIIGVLLLIRKTILPGLYAALALMSAFTAYIIAILNFSDSIPCSCGGVLERLGWSEHLIFNLIFMVMAIVAILLQTKINEKGRVTTVQTIF</sequence>
<keyword evidence="4 5" id="KW-0472">Membrane</keyword>
<keyword evidence="2 5" id="KW-0812">Transmembrane</keyword>
<protein>
    <recommendedName>
        <fullName evidence="6">Methylamine utilisation protein MauE domain-containing protein</fullName>
    </recommendedName>
</protein>
<dbReference type="OrthoDB" id="673785at2"/>
<dbReference type="InterPro" id="IPR009908">
    <property type="entry name" value="Methylamine_util_MauE"/>
</dbReference>
<feature type="transmembrane region" description="Helical" evidence="5">
    <location>
        <begin position="53"/>
        <end position="77"/>
    </location>
</feature>
<evidence type="ECO:0000259" key="6">
    <source>
        <dbReference type="Pfam" id="PF07291"/>
    </source>
</evidence>
<dbReference type="EMBL" id="SWBO01000005">
    <property type="protein sequence ID" value="TKC00024.1"/>
    <property type="molecule type" value="Genomic_DNA"/>
</dbReference>
<evidence type="ECO:0000256" key="5">
    <source>
        <dbReference type="SAM" id="Phobius"/>
    </source>
</evidence>
<evidence type="ECO:0000256" key="2">
    <source>
        <dbReference type="ARBA" id="ARBA00022692"/>
    </source>
</evidence>
<feature type="transmembrane region" description="Helical" evidence="5">
    <location>
        <begin position="84"/>
        <end position="105"/>
    </location>
</feature>
<accession>A0A4U1C3T9</accession>
<feature type="transmembrane region" description="Helical" evidence="5">
    <location>
        <begin position="16"/>
        <end position="33"/>
    </location>
</feature>
<evidence type="ECO:0000256" key="1">
    <source>
        <dbReference type="ARBA" id="ARBA00004141"/>
    </source>
</evidence>
<dbReference type="Pfam" id="PF07291">
    <property type="entry name" value="MauE"/>
    <property type="match status" value="1"/>
</dbReference>
<name>A0A4U1C3T9_9SPHI</name>
<dbReference type="RefSeq" id="WP_136877187.1">
    <property type="nucleotide sequence ID" value="NZ_SWBO01000005.1"/>
</dbReference>
<dbReference type="GO" id="GO:0016020">
    <property type="term" value="C:membrane"/>
    <property type="evidence" value="ECO:0007669"/>
    <property type="project" value="UniProtKB-SubCell"/>
</dbReference>
<feature type="domain" description="Methylamine utilisation protein MauE" evidence="6">
    <location>
        <begin position="17"/>
        <end position="141"/>
    </location>
</feature>